<dbReference type="Pfam" id="PF11716">
    <property type="entry name" value="MDMPI_N"/>
    <property type="match status" value="1"/>
</dbReference>
<sequence length="241" mass="26176">MGAICITHYRTATQHDFSVERERAPGAATTLGAVSLAVDERAAICDEFERAGPDRPTLCEGWTSRDLLAHLLVRERQPWASPGIVVSALSSITDNAMAGYATTAWPNMIDELRKGPPPWSPFRIGKVDEVANGAEFFVHHEDLRRGEAGWEPRSSDLERDAQLWGMLGSMARILFRRSPVGLVLQRPEGAQQVVATGQGLVTVVGEPGEIVLHAFGRDAARVEITGLPADVESYRAAPKGL</sequence>
<dbReference type="GO" id="GO:0046872">
    <property type="term" value="F:metal ion binding"/>
    <property type="evidence" value="ECO:0007669"/>
    <property type="project" value="InterPro"/>
</dbReference>
<dbReference type="NCBIfam" id="TIGR03085">
    <property type="entry name" value="TIGR03085 family metal-binding protein"/>
    <property type="match status" value="1"/>
</dbReference>
<dbReference type="Proteomes" id="UP000295560">
    <property type="component" value="Unassembled WGS sequence"/>
</dbReference>
<reference evidence="2 3" key="1">
    <citation type="submission" date="2019-03" db="EMBL/GenBank/DDBJ databases">
        <title>Sequencing the genomes of 1000 actinobacteria strains.</title>
        <authorList>
            <person name="Klenk H.-P."/>
        </authorList>
    </citation>
    <scope>NUCLEOTIDE SEQUENCE [LARGE SCALE GENOMIC DNA]</scope>
    <source>
        <strain evidence="2 3">DSM 44969</strain>
    </source>
</reference>
<evidence type="ECO:0000313" key="3">
    <source>
        <dbReference type="Proteomes" id="UP000295560"/>
    </source>
</evidence>
<dbReference type="EMBL" id="SMFZ01000001">
    <property type="protein sequence ID" value="TCK25319.1"/>
    <property type="molecule type" value="Genomic_DNA"/>
</dbReference>
<dbReference type="InterPro" id="IPR017519">
    <property type="entry name" value="CHP03085"/>
</dbReference>
<dbReference type="NCBIfam" id="TIGR03083">
    <property type="entry name" value="maleylpyruvate isomerase family mycothiol-dependent enzyme"/>
    <property type="match status" value="1"/>
</dbReference>
<name>A0A4R1HYY3_PSEEN</name>
<dbReference type="InterPro" id="IPR034660">
    <property type="entry name" value="DinB/YfiT-like"/>
</dbReference>
<feature type="domain" description="Mycothiol-dependent maleylpyruvate isomerase metal-binding" evidence="1">
    <location>
        <begin position="37"/>
        <end position="75"/>
    </location>
</feature>
<protein>
    <submittedName>
        <fullName evidence="2">Uncharacterized protein (TIGR03085 family)</fullName>
    </submittedName>
</protein>
<proteinExistence type="predicted"/>
<evidence type="ECO:0000313" key="2">
    <source>
        <dbReference type="EMBL" id="TCK25319.1"/>
    </source>
</evidence>
<dbReference type="InterPro" id="IPR024344">
    <property type="entry name" value="MDMPI_metal-binding"/>
</dbReference>
<accession>A0A4R1HYY3</accession>
<dbReference type="SUPFAM" id="SSF109854">
    <property type="entry name" value="DinB/YfiT-like putative metalloenzymes"/>
    <property type="match status" value="1"/>
</dbReference>
<dbReference type="AlphaFoldDB" id="A0A4R1HYY3"/>
<gene>
    <name evidence="2" type="ORF">EV378_1123</name>
</gene>
<dbReference type="InterPro" id="IPR017517">
    <property type="entry name" value="Maleyloyr_isom"/>
</dbReference>
<evidence type="ECO:0000259" key="1">
    <source>
        <dbReference type="Pfam" id="PF11716"/>
    </source>
</evidence>
<comment type="caution">
    <text evidence="2">The sequence shown here is derived from an EMBL/GenBank/DDBJ whole genome shotgun (WGS) entry which is preliminary data.</text>
</comment>
<keyword evidence="3" id="KW-1185">Reference proteome</keyword>
<organism evidence="2 3">
    <name type="scientific">Pseudonocardia endophytica</name>
    <dbReference type="NCBI Taxonomy" id="401976"/>
    <lineage>
        <taxon>Bacteria</taxon>
        <taxon>Bacillati</taxon>
        <taxon>Actinomycetota</taxon>
        <taxon>Actinomycetes</taxon>
        <taxon>Pseudonocardiales</taxon>
        <taxon>Pseudonocardiaceae</taxon>
        <taxon>Pseudonocardia</taxon>
    </lineage>
</organism>
<dbReference type="Gene3D" id="1.20.120.450">
    <property type="entry name" value="dinb family like domain"/>
    <property type="match status" value="1"/>
</dbReference>